<dbReference type="SUPFAM" id="SSF103642">
    <property type="entry name" value="Sec-C motif"/>
    <property type="match status" value="1"/>
</dbReference>
<dbReference type="EMBL" id="CM000630">
    <property type="protein sequence ID" value="EEC43386.1"/>
    <property type="molecule type" value="Genomic_DNA"/>
</dbReference>
<dbReference type="Pfam" id="PF02338">
    <property type="entry name" value="OTU"/>
    <property type="match status" value="1"/>
</dbReference>
<dbReference type="FunCoup" id="B7GDQ4">
    <property type="interactions" value="44"/>
</dbReference>
<evidence type="ECO:0000313" key="4">
    <source>
        <dbReference type="Proteomes" id="UP000000759"/>
    </source>
</evidence>
<dbReference type="InterPro" id="IPR038765">
    <property type="entry name" value="Papain-like_cys_pep_sf"/>
</dbReference>
<protein>
    <recommendedName>
        <fullName evidence="2">OTU domain-containing protein</fullName>
    </recommendedName>
</protein>
<feature type="region of interest" description="Disordered" evidence="1">
    <location>
        <begin position="282"/>
        <end position="311"/>
    </location>
</feature>
<feature type="compositionally biased region" description="Basic residues" evidence="1">
    <location>
        <begin position="1"/>
        <end position="11"/>
    </location>
</feature>
<dbReference type="PANTHER" id="PTHR12419">
    <property type="entry name" value="OTU DOMAIN CONTAINING PROTEIN"/>
    <property type="match status" value="1"/>
</dbReference>
<reference evidence="3 4" key="1">
    <citation type="journal article" date="2008" name="Nature">
        <title>The Phaeodactylum genome reveals the evolutionary history of diatom genomes.</title>
        <authorList>
            <person name="Bowler C."/>
            <person name="Allen A.E."/>
            <person name="Badger J.H."/>
            <person name="Grimwood J."/>
            <person name="Jabbari K."/>
            <person name="Kuo A."/>
            <person name="Maheswari U."/>
            <person name="Martens C."/>
            <person name="Maumus F."/>
            <person name="Otillar R.P."/>
            <person name="Rayko E."/>
            <person name="Salamov A."/>
            <person name="Vandepoele K."/>
            <person name="Beszteri B."/>
            <person name="Gruber A."/>
            <person name="Heijde M."/>
            <person name="Katinka M."/>
            <person name="Mock T."/>
            <person name="Valentin K."/>
            <person name="Verret F."/>
            <person name="Berges J.A."/>
            <person name="Brownlee C."/>
            <person name="Cadoret J.P."/>
            <person name="Chiovitti A."/>
            <person name="Choi C.J."/>
            <person name="Coesel S."/>
            <person name="De Martino A."/>
            <person name="Detter J.C."/>
            <person name="Durkin C."/>
            <person name="Falciatore A."/>
            <person name="Fournet J."/>
            <person name="Haruta M."/>
            <person name="Huysman M.J."/>
            <person name="Jenkins B.D."/>
            <person name="Jiroutova K."/>
            <person name="Jorgensen R.E."/>
            <person name="Joubert Y."/>
            <person name="Kaplan A."/>
            <person name="Kroger N."/>
            <person name="Kroth P.G."/>
            <person name="La Roche J."/>
            <person name="Lindquist E."/>
            <person name="Lommer M."/>
            <person name="Martin-Jezequel V."/>
            <person name="Lopez P.J."/>
            <person name="Lucas S."/>
            <person name="Mangogna M."/>
            <person name="McGinnis K."/>
            <person name="Medlin L.K."/>
            <person name="Montsant A."/>
            <person name="Oudot-Le Secq M.P."/>
            <person name="Napoli C."/>
            <person name="Obornik M."/>
            <person name="Parker M.S."/>
            <person name="Petit J.L."/>
            <person name="Porcel B.M."/>
            <person name="Poulsen N."/>
            <person name="Robison M."/>
            <person name="Rychlewski L."/>
            <person name="Rynearson T.A."/>
            <person name="Schmutz J."/>
            <person name="Shapiro H."/>
            <person name="Siaut M."/>
            <person name="Stanley M."/>
            <person name="Sussman M.R."/>
            <person name="Taylor A.R."/>
            <person name="Vardi A."/>
            <person name="von Dassow P."/>
            <person name="Vyverman W."/>
            <person name="Willis A."/>
            <person name="Wyrwicz L.S."/>
            <person name="Rokhsar D.S."/>
            <person name="Weissenbach J."/>
            <person name="Armbrust E.V."/>
            <person name="Green B.R."/>
            <person name="Van de Peer Y."/>
            <person name="Grigoriev I.V."/>
        </authorList>
    </citation>
    <scope>NUCLEOTIDE SEQUENCE [LARGE SCALE GENOMIC DNA]</scope>
    <source>
        <strain evidence="3 4">CCAP 1055/1</strain>
    </source>
</reference>
<dbReference type="Proteomes" id="UP000000759">
    <property type="component" value="Chromosome 28"/>
</dbReference>
<feature type="compositionally biased region" description="Basic and acidic residues" evidence="1">
    <location>
        <begin position="283"/>
        <end position="301"/>
    </location>
</feature>
<feature type="compositionally biased region" description="Basic and acidic residues" evidence="1">
    <location>
        <begin position="17"/>
        <end position="26"/>
    </location>
</feature>
<name>B7GDQ4_PHATC</name>
<dbReference type="GO" id="GO:0004843">
    <property type="term" value="F:cysteine-type deubiquitinase activity"/>
    <property type="evidence" value="ECO:0007669"/>
    <property type="project" value="TreeGrafter"/>
</dbReference>
<accession>B7GDQ4</accession>
<feature type="region of interest" description="Disordered" evidence="1">
    <location>
        <begin position="1"/>
        <end position="55"/>
    </location>
</feature>
<dbReference type="PaxDb" id="2850-Phatr41252"/>
<dbReference type="KEGG" id="pti:PHATRDRAFT_41252"/>
<reference evidence="4" key="2">
    <citation type="submission" date="2008-08" db="EMBL/GenBank/DDBJ databases">
        <authorList>
            <consortium name="Diatom Consortium"/>
            <person name="Grigoriev I."/>
            <person name="Grimwood J."/>
            <person name="Kuo A."/>
            <person name="Otillar R.P."/>
            <person name="Salamov A."/>
            <person name="Detter J.C."/>
            <person name="Lindquist E."/>
            <person name="Shapiro H."/>
            <person name="Lucas S."/>
            <person name="Glavina del Rio T."/>
            <person name="Pitluck S."/>
            <person name="Rokhsar D."/>
            <person name="Bowler C."/>
        </authorList>
    </citation>
    <scope>GENOME REANNOTATION</scope>
    <source>
        <strain evidence="4">CCAP 1055/1</strain>
    </source>
</reference>
<dbReference type="GeneID" id="7199066"/>
<dbReference type="OMA" id="CMNIDLE"/>
<gene>
    <name evidence="3" type="ORF">PHATRDRAFT_41252</name>
</gene>
<dbReference type="GO" id="GO:0016579">
    <property type="term" value="P:protein deubiquitination"/>
    <property type="evidence" value="ECO:0007669"/>
    <property type="project" value="TreeGrafter"/>
</dbReference>
<dbReference type="Pfam" id="PF02810">
    <property type="entry name" value="SEC-C"/>
    <property type="match status" value="1"/>
</dbReference>
<organism evidence="3 4">
    <name type="scientific">Phaeodactylum tricornutum (strain CCAP 1055/1)</name>
    <dbReference type="NCBI Taxonomy" id="556484"/>
    <lineage>
        <taxon>Eukaryota</taxon>
        <taxon>Sar</taxon>
        <taxon>Stramenopiles</taxon>
        <taxon>Ochrophyta</taxon>
        <taxon>Bacillariophyta</taxon>
        <taxon>Bacillariophyceae</taxon>
        <taxon>Bacillariophycidae</taxon>
        <taxon>Naviculales</taxon>
        <taxon>Phaeodactylaceae</taxon>
        <taxon>Phaeodactylum</taxon>
    </lineage>
</organism>
<dbReference type="RefSeq" id="XP_002185254.1">
    <property type="nucleotide sequence ID" value="XM_002185218.1"/>
</dbReference>
<evidence type="ECO:0000256" key="1">
    <source>
        <dbReference type="SAM" id="MobiDB-lite"/>
    </source>
</evidence>
<dbReference type="InParanoid" id="B7GDQ4"/>
<dbReference type="InterPro" id="IPR004027">
    <property type="entry name" value="SEC_C_motif"/>
</dbReference>
<dbReference type="SUPFAM" id="SSF54001">
    <property type="entry name" value="Cysteine proteinases"/>
    <property type="match status" value="1"/>
</dbReference>
<evidence type="ECO:0000259" key="2">
    <source>
        <dbReference type="PROSITE" id="PS50802"/>
    </source>
</evidence>
<dbReference type="eggNOG" id="KOG2605">
    <property type="taxonomic scope" value="Eukaryota"/>
</dbReference>
<dbReference type="InterPro" id="IPR003323">
    <property type="entry name" value="OTU_dom"/>
</dbReference>
<dbReference type="MEROPS" id="C85.003"/>
<evidence type="ECO:0000313" key="3">
    <source>
        <dbReference type="EMBL" id="EEC43386.1"/>
    </source>
</evidence>
<dbReference type="PROSITE" id="PS50802">
    <property type="entry name" value="OTU"/>
    <property type="match status" value="1"/>
</dbReference>
<dbReference type="STRING" id="556484.B7GDQ4"/>
<feature type="domain" description="OTU" evidence="2">
    <location>
        <begin position="65"/>
        <end position="200"/>
    </location>
</feature>
<proteinExistence type="predicted"/>
<dbReference type="Gene3D" id="3.90.70.80">
    <property type="match status" value="1"/>
</dbReference>
<dbReference type="CDD" id="cd22771">
    <property type="entry name" value="OTU_plant_OTU7-like"/>
    <property type="match status" value="1"/>
</dbReference>
<keyword evidence="4" id="KW-1185">Reference proteome</keyword>
<dbReference type="PANTHER" id="PTHR12419:SF7">
    <property type="entry name" value="OTU DOMAIN-CONTAINING PROTEIN 3"/>
    <property type="match status" value="1"/>
</dbReference>
<dbReference type="HOGENOM" id="CLU_895638_0_0_1"/>
<sequence>MGKKKSAKKGSKGYNRVPDDGGEHVSRSPSMSCSRKKRRGKNNKASGNFAEDSKLRDSLESDGSKTIIDIDADGNCLFRSLSDQLYHDFGSKHAEIRSDVCDYLEAFEEDFSVFLVLDENEDDEDAADFNTYIKNMRQDGDWGGNVELVAAARLYRRNITVFSASMGAYTIEHGSDKQSAGSDLCISYHDNDHYNSVRNHASGKPSVPLKTFVKSESDDNEFCTERKEAMVDGPCEESTLDALPDTGMSIETTKKSAPCPCGSGLRYKKCCFASKSHVKRLHRMQDSEKRDANVESEHQPKMDGTFRVMTI</sequence>
<dbReference type="AlphaFoldDB" id="B7GDQ4"/>
<dbReference type="InterPro" id="IPR050704">
    <property type="entry name" value="Peptidase_C85-like"/>
</dbReference>
<dbReference type="OrthoDB" id="415023at2759"/>